<dbReference type="AlphaFoldDB" id="A5N1J3"/>
<evidence type="ECO:0000256" key="6">
    <source>
        <dbReference type="ARBA" id="ARBA00022918"/>
    </source>
</evidence>
<dbReference type="InterPro" id="IPR000477">
    <property type="entry name" value="RT_dom"/>
</dbReference>
<dbReference type="CDD" id="cd01651">
    <property type="entry name" value="RT_G2_intron"/>
    <property type="match status" value="1"/>
</dbReference>
<organism evidence="12 13">
    <name type="scientific">Clostridium kluyveri (strain ATCC 8527 / DSM 555 / NBRC 12016 / NCIMB 10680 / K1)</name>
    <dbReference type="NCBI Taxonomy" id="431943"/>
    <lineage>
        <taxon>Bacteria</taxon>
        <taxon>Bacillati</taxon>
        <taxon>Bacillota</taxon>
        <taxon>Clostridia</taxon>
        <taxon>Eubacteriales</taxon>
        <taxon>Clostridiaceae</taxon>
        <taxon>Clostridium</taxon>
    </lineage>
</organism>
<dbReference type="KEGG" id="ckl:CKL_0032"/>
<evidence type="ECO:0000256" key="2">
    <source>
        <dbReference type="ARBA" id="ARBA00022679"/>
    </source>
</evidence>
<evidence type="ECO:0000256" key="4">
    <source>
        <dbReference type="ARBA" id="ARBA00022723"/>
    </source>
</evidence>
<protein>
    <recommendedName>
        <fullName evidence="1">RNA-directed DNA polymerase</fullName>
        <ecNumber evidence="1">2.7.7.49</ecNumber>
    </recommendedName>
</protein>
<dbReference type="STRING" id="431943.CKL_0032"/>
<dbReference type="eggNOG" id="COG3344">
    <property type="taxonomic scope" value="Bacteria"/>
</dbReference>
<evidence type="ECO:0000259" key="10">
    <source>
        <dbReference type="PROSITE" id="PS50878"/>
    </source>
</evidence>
<evidence type="ECO:0000256" key="3">
    <source>
        <dbReference type="ARBA" id="ARBA00022695"/>
    </source>
</evidence>
<keyword evidence="3" id="KW-0548">Nucleotidyltransferase</keyword>
<evidence type="ECO:0000313" key="11">
    <source>
        <dbReference type="EMBL" id="EDK32112.1"/>
    </source>
</evidence>
<dbReference type="KEGG" id="ckl:CKL_2981"/>
<dbReference type="PRINTS" id="PR00866">
    <property type="entry name" value="RNADNAPOLMS"/>
</dbReference>
<dbReference type="InterPro" id="IPR013597">
    <property type="entry name" value="Mat_intron_G2"/>
</dbReference>
<dbReference type="EMBL" id="CP000673">
    <property type="protein sequence ID" value="EDK34989.1"/>
    <property type="molecule type" value="Genomic_DNA"/>
</dbReference>
<comment type="similarity">
    <text evidence="8">Belongs to the bacterial reverse transcriptase family.</text>
</comment>
<comment type="catalytic activity">
    <reaction evidence="9">
        <text>DNA(n) + a 2'-deoxyribonucleoside 5'-triphosphate = DNA(n+1) + diphosphate</text>
        <dbReference type="Rhea" id="RHEA:22508"/>
        <dbReference type="Rhea" id="RHEA-COMP:17339"/>
        <dbReference type="Rhea" id="RHEA-COMP:17340"/>
        <dbReference type="ChEBI" id="CHEBI:33019"/>
        <dbReference type="ChEBI" id="CHEBI:61560"/>
        <dbReference type="ChEBI" id="CHEBI:173112"/>
        <dbReference type="EC" id="2.7.7.49"/>
    </reaction>
</comment>
<sequence length="430" mass="51149">MNAKANNTIDKVRELQRKLYLSAKTNKKRKFHSLYDKVYREDILLKAWKQVKANKGSGGIDDMHIDDVIKYGENKFLKEIQQKLIENNYHPKPVKRVFIPKKGGKKRPLGIPIIKDRVVQMATKIVIEPVFEADFKEYSYGFRPKHNQHQALDVIRKKCNNKGWWVLDADIKSYFDNINHDKLMILIKQRVSDRRMLKLIMKWLKVGVMEDGEYKESEMGSPQGSPISPLLSNIYLNYFDVVWDKYYKHLGTLVKFADDFIVISRTKKEIYHAYNAVKKIFKRLELQLHPDKTRFVNMWDGKEGFDFLGFHHRRSLVENGKGQRYHTTIQVPNQKAMKNMRRKIKEVLGNRSNLKMDMYDLVQIMNKKIVGLKNYYNLKYSGKQLNKIDWYIIERFTIWYNNKKQRRPRHRGVKEVMNKLSEIGLRKLSS</sequence>
<reference evidence="12 13" key="1">
    <citation type="journal article" date="2008" name="Proc. Natl. Acad. Sci. U.S.A.">
        <title>The genome of Clostridium kluyveri, a strict anaerobe with unique metabolic features.</title>
        <authorList>
            <person name="Seedorf H."/>
            <person name="Fricke W.F."/>
            <person name="Veith B."/>
            <person name="Brueggemann H."/>
            <person name="Liesegang H."/>
            <person name="Strittmatter A."/>
            <person name="Miethke M."/>
            <person name="Buckel W."/>
            <person name="Hinderberger J."/>
            <person name="Li F."/>
            <person name="Hagemeier C."/>
            <person name="Thauer R.K."/>
            <person name="Gottschalk G."/>
        </authorList>
    </citation>
    <scope>NUCLEOTIDE SEQUENCE [LARGE SCALE GENOMIC DNA]</scope>
    <source>
        <strain evidence="13">ATCC 8527 / DSM 555 / NCIMB 10680</strain>
        <strain evidence="12">DSM 555</strain>
    </source>
</reference>
<keyword evidence="5" id="KW-0460">Magnesium</keyword>
<dbReference type="GO" id="GO:0051607">
    <property type="term" value="P:defense response to virus"/>
    <property type="evidence" value="ECO:0007669"/>
    <property type="project" value="UniProtKB-KW"/>
</dbReference>
<keyword evidence="13" id="KW-1185">Reference proteome</keyword>
<proteinExistence type="inferred from homology"/>
<dbReference type="InterPro" id="IPR043502">
    <property type="entry name" value="DNA/RNA_pol_sf"/>
</dbReference>
<dbReference type="GO" id="GO:0046872">
    <property type="term" value="F:metal ion binding"/>
    <property type="evidence" value="ECO:0007669"/>
    <property type="project" value="UniProtKB-KW"/>
</dbReference>
<dbReference type="InterPro" id="IPR043128">
    <property type="entry name" value="Rev_trsase/Diguanyl_cyclase"/>
</dbReference>
<dbReference type="InterPro" id="IPR000123">
    <property type="entry name" value="Reverse_transcriptase_msDNA"/>
</dbReference>
<dbReference type="EMBL" id="CP000673">
    <property type="protein sequence ID" value="EDK32112.1"/>
    <property type="molecule type" value="Genomic_DNA"/>
</dbReference>
<dbReference type="Pfam" id="PF08388">
    <property type="entry name" value="GIIM"/>
    <property type="match status" value="1"/>
</dbReference>
<dbReference type="SUPFAM" id="SSF56672">
    <property type="entry name" value="DNA/RNA polymerases"/>
    <property type="match status" value="1"/>
</dbReference>
<dbReference type="Proteomes" id="UP000002411">
    <property type="component" value="Chromosome"/>
</dbReference>
<dbReference type="PANTHER" id="PTHR34047">
    <property type="entry name" value="NUCLEAR INTRON MATURASE 1, MITOCHONDRIAL-RELATED"/>
    <property type="match status" value="1"/>
</dbReference>
<evidence type="ECO:0000256" key="1">
    <source>
        <dbReference type="ARBA" id="ARBA00012493"/>
    </source>
</evidence>
<dbReference type="RefSeq" id="WP_011988638.1">
    <property type="nucleotide sequence ID" value="NC_009706.1"/>
</dbReference>
<gene>
    <name evidence="11" type="ordered locus">CKL_0032</name>
    <name evidence="12" type="ordered locus">CKL_2981</name>
</gene>
<dbReference type="PROSITE" id="PS50878">
    <property type="entry name" value="RT_POL"/>
    <property type="match status" value="1"/>
</dbReference>
<evidence type="ECO:0000256" key="5">
    <source>
        <dbReference type="ARBA" id="ARBA00022842"/>
    </source>
</evidence>
<dbReference type="GO" id="GO:0003964">
    <property type="term" value="F:RNA-directed DNA polymerase activity"/>
    <property type="evidence" value="ECO:0007669"/>
    <property type="project" value="UniProtKB-KW"/>
</dbReference>
<feature type="domain" description="Reverse transcriptase" evidence="10">
    <location>
        <begin position="80"/>
        <end position="312"/>
    </location>
</feature>
<keyword evidence="2" id="KW-0808">Transferase</keyword>
<dbReference type="InterPro" id="IPR030931">
    <property type="entry name" value="Group_II_RT_mat"/>
</dbReference>
<accession>A5N1J3</accession>
<dbReference type="EC" id="2.7.7.49" evidence="1"/>
<dbReference type="PANTHER" id="PTHR34047:SF8">
    <property type="entry name" value="PROTEIN YKFC"/>
    <property type="match status" value="1"/>
</dbReference>
<keyword evidence="7" id="KW-0051">Antiviral defense</keyword>
<dbReference type="NCBIfam" id="TIGR04416">
    <property type="entry name" value="group_II_RT_mat"/>
    <property type="match status" value="1"/>
</dbReference>
<dbReference type="GO" id="GO:0003723">
    <property type="term" value="F:RNA binding"/>
    <property type="evidence" value="ECO:0007669"/>
    <property type="project" value="InterPro"/>
</dbReference>
<dbReference type="HOGENOM" id="CLU_013584_2_0_9"/>
<evidence type="ECO:0000313" key="13">
    <source>
        <dbReference type="Proteomes" id="UP000002411"/>
    </source>
</evidence>
<evidence type="ECO:0000256" key="9">
    <source>
        <dbReference type="ARBA" id="ARBA00048173"/>
    </source>
</evidence>
<name>A5N1J3_CLOK5</name>
<evidence type="ECO:0000313" key="12">
    <source>
        <dbReference type="EMBL" id="EDK34989.1"/>
    </source>
</evidence>
<dbReference type="Gene3D" id="3.30.70.270">
    <property type="match status" value="1"/>
</dbReference>
<evidence type="ECO:0000256" key="7">
    <source>
        <dbReference type="ARBA" id="ARBA00023118"/>
    </source>
</evidence>
<dbReference type="InterPro" id="IPR051083">
    <property type="entry name" value="GrpII_Intron_Splice-Mob/Def"/>
</dbReference>
<keyword evidence="4" id="KW-0479">Metal-binding</keyword>
<evidence type="ECO:0000256" key="8">
    <source>
        <dbReference type="ARBA" id="ARBA00034120"/>
    </source>
</evidence>
<keyword evidence="6" id="KW-0695">RNA-directed DNA polymerase</keyword>
<dbReference type="Pfam" id="PF00078">
    <property type="entry name" value="RVT_1"/>
    <property type="match status" value="1"/>
</dbReference>